<evidence type="ECO:0000256" key="1">
    <source>
        <dbReference type="ARBA" id="ARBA00004606"/>
    </source>
</evidence>
<feature type="region of interest" description="Disordered" evidence="6">
    <location>
        <begin position="78"/>
        <end position="110"/>
    </location>
</feature>
<dbReference type="PANTHER" id="PTHR31042">
    <property type="entry name" value="CORE-2/I-BRANCHING BETA-1,6-N-ACETYLGLUCOSAMINYLTRANSFERASE FAMILY PROTEIN-RELATED"/>
    <property type="match status" value="1"/>
</dbReference>
<evidence type="ECO:0000256" key="7">
    <source>
        <dbReference type="SAM" id="Phobius"/>
    </source>
</evidence>
<dbReference type="GO" id="GO:0016020">
    <property type="term" value="C:membrane"/>
    <property type="evidence" value="ECO:0007669"/>
    <property type="project" value="UniProtKB-SubCell"/>
</dbReference>
<dbReference type="PANTHER" id="PTHR31042:SF131">
    <property type="entry name" value="CORE-2_I-BRANCHING BETA-1,6-N-ACETYLGLUCOSAMINYLTRANSFERASE FAMILY PROTEIN"/>
    <property type="match status" value="1"/>
</dbReference>
<reference evidence="8" key="1">
    <citation type="submission" date="2024-03" db="EMBL/GenBank/DDBJ databases">
        <title>WGS assembly of Saponaria officinalis var. Norfolk2.</title>
        <authorList>
            <person name="Jenkins J."/>
            <person name="Shu S."/>
            <person name="Grimwood J."/>
            <person name="Barry K."/>
            <person name="Goodstein D."/>
            <person name="Schmutz J."/>
            <person name="Leebens-Mack J."/>
            <person name="Osbourn A."/>
        </authorList>
    </citation>
    <scope>NUCLEOTIDE SEQUENCE [LARGE SCALE GENOMIC DNA]</scope>
    <source>
        <strain evidence="8">JIC</strain>
    </source>
</reference>
<comment type="caution">
    <text evidence="8">The sequence shown here is derived from an EMBL/GenBank/DDBJ whole genome shotgun (WGS) entry which is preliminary data.</text>
</comment>
<proteinExistence type="predicted"/>
<evidence type="ECO:0000313" key="9">
    <source>
        <dbReference type="Proteomes" id="UP001443914"/>
    </source>
</evidence>
<keyword evidence="3" id="KW-0808">Transferase</keyword>
<keyword evidence="5" id="KW-0325">Glycoprotein</keyword>
<dbReference type="InterPro" id="IPR044174">
    <property type="entry name" value="BC10-like"/>
</dbReference>
<keyword evidence="7" id="KW-0812">Transmembrane</keyword>
<organism evidence="8 9">
    <name type="scientific">Saponaria officinalis</name>
    <name type="common">Common soapwort</name>
    <name type="synonym">Lychnis saponaria</name>
    <dbReference type="NCBI Taxonomy" id="3572"/>
    <lineage>
        <taxon>Eukaryota</taxon>
        <taxon>Viridiplantae</taxon>
        <taxon>Streptophyta</taxon>
        <taxon>Embryophyta</taxon>
        <taxon>Tracheophyta</taxon>
        <taxon>Spermatophyta</taxon>
        <taxon>Magnoliopsida</taxon>
        <taxon>eudicotyledons</taxon>
        <taxon>Gunneridae</taxon>
        <taxon>Pentapetalae</taxon>
        <taxon>Caryophyllales</taxon>
        <taxon>Caryophyllaceae</taxon>
        <taxon>Caryophylleae</taxon>
        <taxon>Saponaria</taxon>
    </lineage>
</organism>
<comment type="subcellular location">
    <subcellularLocation>
        <location evidence="1">Membrane</location>
        <topology evidence="1">Single-pass type II membrane protein</topology>
    </subcellularLocation>
</comment>
<evidence type="ECO:0000256" key="3">
    <source>
        <dbReference type="ARBA" id="ARBA00022679"/>
    </source>
</evidence>
<accession>A0AAW1LGE5</accession>
<dbReference type="InterPro" id="IPR003406">
    <property type="entry name" value="Glyco_trans_14"/>
</dbReference>
<dbReference type="Pfam" id="PF02485">
    <property type="entry name" value="Branch"/>
    <property type="match status" value="1"/>
</dbReference>
<dbReference type="EMBL" id="JBDFQZ010000004">
    <property type="protein sequence ID" value="KAK9732607.1"/>
    <property type="molecule type" value="Genomic_DNA"/>
</dbReference>
<keyword evidence="4 7" id="KW-0472">Membrane</keyword>
<dbReference type="Proteomes" id="UP001443914">
    <property type="component" value="Unassembled WGS sequence"/>
</dbReference>
<keyword evidence="7" id="KW-1133">Transmembrane helix</keyword>
<dbReference type="AlphaFoldDB" id="A0AAW1LGE5"/>
<sequence>MKNLQQIQKILPSTNNFLILIKFLIFFGCVLIIVTSFFTTTLPFNINIINTSNHYKKYVNFQIISNYSTTFNLLPPPSPPPLPPLSPSPLPPPPPPPSLPPPPPTPPPPRVTFLHNMEDGELLKKASLVNKEIISTPKIAFMFLVRGALPLAPLWDRFFNGHQGLYSIYVHASPTYDESYSKDSVFFGRRIPSKPVRWGNMNMVEAERRLLANALLDPSNQRFVLHSETCIPLFDFPTIYSYLINSTKTYIQVFDEPGATGRGRYSHHMSPQIDLSQWRKGSQWFEMDRELALNVIRDQTYFPVFRKYCKDKCYGDEHYLQTYVAIKYWEKNSNRTITWVDWSIIGPHPGRFERPRVTIEFLKNLRDNFTCEYNGQKTNVCYLFARKFMPSSLTRLLRFGSKVLKYG</sequence>
<name>A0AAW1LGE5_SAPOF</name>
<evidence type="ECO:0000256" key="2">
    <source>
        <dbReference type="ARBA" id="ARBA00022676"/>
    </source>
</evidence>
<evidence type="ECO:0000256" key="4">
    <source>
        <dbReference type="ARBA" id="ARBA00023136"/>
    </source>
</evidence>
<evidence type="ECO:0000256" key="5">
    <source>
        <dbReference type="ARBA" id="ARBA00023180"/>
    </source>
</evidence>
<feature type="transmembrane region" description="Helical" evidence="7">
    <location>
        <begin position="20"/>
        <end position="44"/>
    </location>
</feature>
<evidence type="ECO:0000313" key="8">
    <source>
        <dbReference type="EMBL" id="KAK9732607.1"/>
    </source>
</evidence>
<evidence type="ECO:0000256" key="6">
    <source>
        <dbReference type="SAM" id="MobiDB-lite"/>
    </source>
</evidence>
<gene>
    <name evidence="8" type="ORF">RND81_04G009700</name>
</gene>
<dbReference type="SUPFAM" id="SSF101447">
    <property type="entry name" value="Formin homology 2 domain (FH2 domain)"/>
    <property type="match status" value="1"/>
</dbReference>
<keyword evidence="9" id="KW-1185">Reference proteome</keyword>
<protein>
    <submittedName>
        <fullName evidence="8">Uncharacterized protein</fullName>
    </submittedName>
</protein>
<keyword evidence="2" id="KW-0328">Glycosyltransferase</keyword>
<dbReference type="GO" id="GO:0016757">
    <property type="term" value="F:glycosyltransferase activity"/>
    <property type="evidence" value="ECO:0007669"/>
    <property type="project" value="UniProtKB-KW"/>
</dbReference>